<evidence type="ECO:0000313" key="2">
    <source>
        <dbReference type="Proteomes" id="UP000671836"/>
    </source>
</evidence>
<sequence>MLKGITFTLLIGAVRVEPVPAEVADALLEAQVSVTAGQRSGFQLKFALAKDGVLDRRLLPGRSLDPPNRVILVVHVDGVPTVLMDGVITRHDVVPSNDAGQSTLTLTGVDVTQMMDLVDMSWLPLPAMPPELCVGFIVAKYAMYGIVPRIVPSLLLLVPNPLQQIPNQQGTDYEYVTKLADDAGYVFYVEPGPRPGQNLAYWGPEIRAGQVQPALSVNMDAATNVESLSFSFDGISKSVPVVLGHLPHAHLTIPVPVPDITPLNPPLGRKIPLPLTIKPINAGRKASASEQTHERDDATAKYDIVQTTARALARAAQSANVVSASGSLDVLRYGRLLEARRLVGVRGAGPAYDGEYYVKSVTSTLKPGEFKQRFSLSRNAQVAISGAVSP</sequence>
<evidence type="ECO:0000313" key="1">
    <source>
        <dbReference type="EMBL" id="QSY49110.1"/>
    </source>
</evidence>
<evidence type="ECO:0008006" key="3">
    <source>
        <dbReference type="Google" id="ProtNLM"/>
    </source>
</evidence>
<keyword evidence="2" id="KW-1185">Reference proteome</keyword>
<accession>A0ABX7RLI2</accession>
<dbReference type="Proteomes" id="UP000671836">
    <property type="component" value="Chromosome"/>
</dbReference>
<dbReference type="RefSeq" id="WP_086575106.1">
    <property type="nucleotide sequence ID" value="NZ_CP071595.1"/>
</dbReference>
<name>A0ABX7RLI2_9ACTN</name>
<reference evidence="1 2" key="1">
    <citation type="submission" date="2021-03" db="EMBL/GenBank/DDBJ databases">
        <title>Streptomyces strains.</title>
        <authorList>
            <person name="Lund M.B."/>
            <person name="Toerring T."/>
        </authorList>
    </citation>
    <scope>NUCLEOTIDE SEQUENCE [LARGE SCALE GENOMIC DNA]</scope>
    <source>
        <strain evidence="1 2">KCC S-1010</strain>
    </source>
</reference>
<gene>
    <name evidence="1" type="ORF">J3S04_29695</name>
</gene>
<dbReference type="EMBL" id="CP071595">
    <property type="protein sequence ID" value="QSY49110.1"/>
    <property type="molecule type" value="Genomic_DNA"/>
</dbReference>
<organism evidence="1 2">
    <name type="scientific">Streptomyces griseocarneus</name>
    <dbReference type="NCBI Taxonomy" id="51201"/>
    <lineage>
        <taxon>Bacteria</taxon>
        <taxon>Bacillati</taxon>
        <taxon>Actinomycetota</taxon>
        <taxon>Actinomycetes</taxon>
        <taxon>Kitasatosporales</taxon>
        <taxon>Streptomycetaceae</taxon>
        <taxon>Streptomyces</taxon>
    </lineage>
</organism>
<protein>
    <recommendedName>
        <fullName evidence="3">Phage tail protein</fullName>
    </recommendedName>
</protein>
<proteinExistence type="predicted"/>